<dbReference type="Proteomes" id="UP000054630">
    <property type="component" value="Unassembled WGS sequence"/>
</dbReference>
<name>A0A0V0S3Y5_9BILA</name>
<reference evidence="2 3" key="1">
    <citation type="submission" date="2015-01" db="EMBL/GenBank/DDBJ databases">
        <title>Evolution of Trichinella species and genotypes.</title>
        <authorList>
            <person name="Korhonen P.K."/>
            <person name="Edoardo P."/>
            <person name="Giuseppe L.R."/>
            <person name="Gasser R.B."/>
        </authorList>
    </citation>
    <scope>NUCLEOTIDE SEQUENCE [LARGE SCALE GENOMIC DNA]</scope>
    <source>
        <strain evidence="2">ISS37</strain>
    </source>
</reference>
<keyword evidence="3" id="KW-1185">Reference proteome</keyword>
<feature type="signal peptide" evidence="1">
    <location>
        <begin position="1"/>
        <end position="19"/>
    </location>
</feature>
<gene>
    <name evidence="2" type="ORF">T07_11805</name>
</gene>
<dbReference type="AlphaFoldDB" id="A0A0V0S3Y5"/>
<accession>A0A0V0S3Y5</accession>
<comment type="caution">
    <text evidence="2">The sequence shown here is derived from an EMBL/GenBank/DDBJ whole genome shotgun (WGS) entry which is preliminary data.</text>
</comment>
<protein>
    <submittedName>
        <fullName evidence="2">Uncharacterized protein</fullName>
    </submittedName>
</protein>
<organism evidence="2 3">
    <name type="scientific">Trichinella nelsoni</name>
    <dbReference type="NCBI Taxonomy" id="6336"/>
    <lineage>
        <taxon>Eukaryota</taxon>
        <taxon>Metazoa</taxon>
        <taxon>Ecdysozoa</taxon>
        <taxon>Nematoda</taxon>
        <taxon>Enoplea</taxon>
        <taxon>Dorylaimia</taxon>
        <taxon>Trichinellida</taxon>
        <taxon>Trichinellidae</taxon>
        <taxon>Trichinella</taxon>
    </lineage>
</organism>
<evidence type="ECO:0000256" key="1">
    <source>
        <dbReference type="SAM" id="SignalP"/>
    </source>
</evidence>
<sequence length="311" mass="36936">MHFISIGIAFIFAFHFGECSPPVRAVHQEQQRGVLLDITKPYITLPVEHHYFDYETRHPGHPYKKMTELLYAELQHDRMYVIFRAEETECRKGTGFTYADVYHRVSNHKNPCPVIQSRPIEYCSGYIYLIKPEHDEFKCGPQRIHVPQRSARTYYEEEIRFEIYEYSYFLESVQKAGYYRRIVNFRPVGPLENGRYLYLFDLVKTTCSRTLRLSFDKLTQCPLVQDQKIPCKADVDPTGLRPTIFKCADGSHRKRRPAAIQQQSAASSYHYESYAYSRETYYKSTEYFCIQLFIQFEYIFEAFAHPYNCYC</sequence>
<feature type="chain" id="PRO_5006868420" evidence="1">
    <location>
        <begin position="20"/>
        <end position="311"/>
    </location>
</feature>
<proteinExistence type="predicted"/>
<keyword evidence="1" id="KW-0732">Signal</keyword>
<dbReference type="EMBL" id="JYDL01000039">
    <property type="protein sequence ID" value="KRX21494.1"/>
    <property type="molecule type" value="Genomic_DNA"/>
</dbReference>
<evidence type="ECO:0000313" key="3">
    <source>
        <dbReference type="Proteomes" id="UP000054630"/>
    </source>
</evidence>
<evidence type="ECO:0000313" key="2">
    <source>
        <dbReference type="EMBL" id="KRX21494.1"/>
    </source>
</evidence>
<dbReference type="OrthoDB" id="5918363at2759"/>